<dbReference type="NCBIfam" id="TIGR03816">
    <property type="entry name" value="tadE_like_DECH"/>
    <property type="match status" value="1"/>
</dbReference>
<feature type="region of interest" description="Disordered" evidence="1">
    <location>
        <begin position="1"/>
        <end position="23"/>
    </location>
</feature>
<keyword evidence="2" id="KW-0812">Transmembrane</keyword>
<dbReference type="InterPro" id="IPR021202">
    <property type="entry name" value="Rv3654c-like"/>
</dbReference>
<proteinExistence type="predicted"/>
<evidence type="ECO:0000313" key="5">
    <source>
        <dbReference type="Proteomes" id="UP000677457"/>
    </source>
</evidence>
<feature type="transmembrane region" description="Helical" evidence="2">
    <location>
        <begin position="40"/>
        <end position="61"/>
    </location>
</feature>
<protein>
    <recommendedName>
        <fullName evidence="3">Putative Flp pilus-assembly TadG-like N-terminal domain-containing protein</fullName>
    </recommendedName>
</protein>
<accession>A0ABQ4JY73</accession>
<keyword evidence="5" id="KW-1185">Reference proteome</keyword>
<organism evidence="4 5">
    <name type="scientific">Salinispora arenicola</name>
    <dbReference type="NCBI Taxonomy" id="168697"/>
    <lineage>
        <taxon>Bacteria</taxon>
        <taxon>Bacillati</taxon>
        <taxon>Actinomycetota</taxon>
        <taxon>Actinomycetes</taxon>
        <taxon>Micromonosporales</taxon>
        <taxon>Micromonosporaceae</taxon>
        <taxon>Salinispora</taxon>
    </lineage>
</organism>
<sequence length="147" mass="14502">MISDFQRGRPTSRRADGPHVEQGVDGDSARMLAAGDRGGATVLLLAVGVAFVIFGVAGAAVGAARVARQQAGVAADLGALAGAAEAGLGATTACESARMIIAGNGGRLVDCRLDGLDLLVTAEVTATPLPGLSRVATARARAGPLRG</sequence>
<dbReference type="Proteomes" id="UP000677457">
    <property type="component" value="Unassembled WGS sequence"/>
</dbReference>
<dbReference type="EMBL" id="BOQM01000030">
    <property type="protein sequence ID" value="GIM87043.1"/>
    <property type="molecule type" value="Genomic_DNA"/>
</dbReference>
<name>A0ABQ4JY73_SALAC</name>
<keyword evidence="2" id="KW-1133">Transmembrane helix</keyword>
<dbReference type="GeneID" id="93771247"/>
<dbReference type="RefSeq" id="WP_016813791.1">
    <property type="nucleotide sequence ID" value="NZ_BOQM01000030.1"/>
</dbReference>
<keyword evidence="2" id="KW-0472">Membrane</keyword>
<feature type="domain" description="Putative Flp pilus-assembly TadG-like N-terminal" evidence="3">
    <location>
        <begin position="38"/>
        <end position="84"/>
    </location>
</feature>
<dbReference type="InterPro" id="IPR028087">
    <property type="entry name" value="Tad_N"/>
</dbReference>
<dbReference type="Pfam" id="PF13400">
    <property type="entry name" value="Tad"/>
    <property type="match status" value="1"/>
</dbReference>
<evidence type="ECO:0000256" key="1">
    <source>
        <dbReference type="SAM" id="MobiDB-lite"/>
    </source>
</evidence>
<reference evidence="4 5" key="1">
    <citation type="submission" date="2021-03" db="EMBL/GenBank/DDBJ databases">
        <title>Whole genome shotgun sequence of Salinispora arenicola NBRC 105043.</title>
        <authorList>
            <person name="Komaki H."/>
            <person name="Tamura T."/>
        </authorList>
    </citation>
    <scope>NUCLEOTIDE SEQUENCE [LARGE SCALE GENOMIC DNA]</scope>
    <source>
        <strain evidence="4 5">NBRC 105043</strain>
    </source>
</reference>
<evidence type="ECO:0000259" key="3">
    <source>
        <dbReference type="Pfam" id="PF13400"/>
    </source>
</evidence>
<gene>
    <name evidence="4" type="ORF">Sar04_37790</name>
</gene>
<evidence type="ECO:0000256" key="2">
    <source>
        <dbReference type="SAM" id="Phobius"/>
    </source>
</evidence>
<comment type="caution">
    <text evidence="4">The sequence shown here is derived from an EMBL/GenBank/DDBJ whole genome shotgun (WGS) entry which is preliminary data.</text>
</comment>
<evidence type="ECO:0000313" key="4">
    <source>
        <dbReference type="EMBL" id="GIM87043.1"/>
    </source>
</evidence>